<dbReference type="AlphaFoldDB" id="A0A0G0WXB7"/>
<gene>
    <name evidence="1" type="ORF">UU74_C0033G0019</name>
</gene>
<evidence type="ECO:0000313" key="1">
    <source>
        <dbReference type="EMBL" id="KKS16787.1"/>
    </source>
</evidence>
<comment type="caution">
    <text evidence="1">The sequence shown here is derived from an EMBL/GenBank/DDBJ whole genome shotgun (WGS) entry which is preliminary data.</text>
</comment>
<name>A0A0G0WXB7_9BACT</name>
<accession>A0A0G0WXB7</accession>
<dbReference type="Proteomes" id="UP000033969">
    <property type="component" value="Unassembled WGS sequence"/>
</dbReference>
<dbReference type="EMBL" id="LCBU01000033">
    <property type="protein sequence ID" value="KKS16787.1"/>
    <property type="molecule type" value="Genomic_DNA"/>
</dbReference>
<protein>
    <recommendedName>
        <fullName evidence="3">N4-gp56 family major capsid protein</fullName>
    </recommendedName>
</protein>
<organism evidence="1 2">
    <name type="scientific">Candidatus Woesebacteria bacterium GW2011_GWA1_41_7</name>
    <dbReference type="NCBI Taxonomy" id="1618556"/>
    <lineage>
        <taxon>Bacteria</taxon>
        <taxon>Candidatus Woeseibacteriota</taxon>
    </lineage>
</organism>
<dbReference type="Pfam" id="PF13252">
    <property type="entry name" value="Phage_capsid_3"/>
    <property type="match status" value="1"/>
</dbReference>
<evidence type="ECO:0000313" key="2">
    <source>
        <dbReference type="Proteomes" id="UP000033969"/>
    </source>
</evidence>
<proteinExistence type="predicted"/>
<sequence>MAKPVFLTNDPLTRKKWAKDLFPLVLKNIEGNELIGSSADSIIQMRTELAKGEGDQITFGIRLPLTQEGIVGDDTVEGNEEKLRFRNFKMTIEELNLAVDTGGKMDEQRIPYDLMQEGKDGLQYRWSDILSDQIFAHLCGDSTYKIAGKVFAQAPLEPDTNHIIVCNDGTATALDSSHEAGLGFLDRMKQQAEVPVSESTGYRIRPIMVNGKKMYRVILHNFVFDRLRADVNAGAWGDMLRSAQKLGVPNVEFEYNGMLVSKSERIRSTTTGEYRNVLLGAQAACIAWGGAGESKSTTMAFVPYTRDAERYVMIRGGGILGVKATRFVTGSNADSTGEDYGKIVGLSYATRLGS</sequence>
<evidence type="ECO:0008006" key="3">
    <source>
        <dbReference type="Google" id="ProtNLM"/>
    </source>
</evidence>
<dbReference type="InterPro" id="IPR025267">
    <property type="entry name" value="ORF017-like"/>
</dbReference>
<reference evidence="1 2" key="1">
    <citation type="journal article" date="2015" name="Nature">
        <title>rRNA introns, odd ribosomes, and small enigmatic genomes across a large radiation of phyla.</title>
        <authorList>
            <person name="Brown C.T."/>
            <person name="Hug L.A."/>
            <person name="Thomas B.C."/>
            <person name="Sharon I."/>
            <person name="Castelle C.J."/>
            <person name="Singh A."/>
            <person name="Wilkins M.J."/>
            <person name="Williams K.H."/>
            <person name="Banfield J.F."/>
        </authorList>
    </citation>
    <scope>NUCLEOTIDE SEQUENCE [LARGE SCALE GENOMIC DNA]</scope>
</reference>